<dbReference type="PATRIC" id="fig|483937.3.peg.6893"/>
<dbReference type="AlphaFoldDB" id="A0A132TQU7"/>
<evidence type="ECO:0000313" key="1">
    <source>
        <dbReference type="EMBL" id="KWX73738.1"/>
    </source>
</evidence>
<accession>A0A132TQU7</accession>
<dbReference type="Proteomes" id="UP000070475">
    <property type="component" value="Unassembled WGS sequence"/>
</dbReference>
<protein>
    <submittedName>
        <fullName evidence="1">Uncharacterized protein</fullName>
    </submittedName>
</protein>
<name>A0A132TQU7_9BACL</name>
<keyword evidence="2" id="KW-1185">Reference proteome</keyword>
<evidence type="ECO:0000313" key="2">
    <source>
        <dbReference type="Proteomes" id="UP000070475"/>
    </source>
</evidence>
<sequence>MFACRLLPAEIEGREAKYAGRQDCRSFTQSETLASFHSILLYFVQQNVAYLLGKTILLYFVH</sequence>
<dbReference type="EMBL" id="LIRB01000141">
    <property type="protein sequence ID" value="KWX73738.1"/>
    <property type="molecule type" value="Genomic_DNA"/>
</dbReference>
<comment type="caution">
    <text evidence="1">The sequence shown here is derived from an EMBL/GenBank/DDBJ whole genome shotgun (WGS) entry which is preliminary data.</text>
</comment>
<reference evidence="1 2" key="1">
    <citation type="submission" date="2015-08" db="EMBL/GenBank/DDBJ databases">
        <title>Genomes of Paenibacillus riograndensis.</title>
        <authorList>
            <person name="Sant'Anna F.H."/>
            <person name="Souza R."/>
            <person name="Ambrosini A."/>
            <person name="Bach E."/>
            <person name="Fernandes G."/>
            <person name="Balsanelli E."/>
            <person name="Baura V.A."/>
            <person name="Pedrosa F.O."/>
            <person name="Souza E.M."/>
            <person name="Passaglia L."/>
        </authorList>
    </citation>
    <scope>NUCLEOTIDE SEQUENCE [LARGE SCALE GENOMIC DNA]</scope>
    <source>
        <strain evidence="1 2">CAS34</strain>
    </source>
</reference>
<organism evidence="1 2">
    <name type="scientific">Paenibacillus riograndensis</name>
    <dbReference type="NCBI Taxonomy" id="483937"/>
    <lineage>
        <taxon>Bacteria</taxon>
        <taxon>Bacillati</taxon>
        <taxon>Bacillota</taxon>
        <taxon>Bacilli</taxon>
        <taxon>Bacillales</taxon>
        <taxon>Paenibacillaceae</taxon>
        <taxon>Paenibacillus</taxon>
        <taxon>Paenibacillus sonchi group</taxon>
    </lineage>
</organism>
<gene>
    <name evidence="1" type="ORF">AMQ84_21965</name>
</gene>
<proteinExistence type="predicted"/>